<evidence type="ECO:0000313" key="4">
    <source>
        <dbReference type="Proteomes" id="UP001201980"/>
    </source>
</evidence>
<dbReference type="Proteomes" id="UP001201980">
    <property type="component" value="Unassembled WGS sequence"/>
</dbReference>
<evidence type="ECO:0000256" key="2">
    <source>
        <dbReference type="SAM" id="SignalP"/>
    </source>
</evidence>
<reference evidence="3" key="1">
    <citation type="submission" date="2022-07" db="EMBL/GenBank/DDBJ databases">
        <title>Draft genome sequence of Zalerion maritima ATCC 34329, a (micro)plastics degrading marine fungus.</title>
        <authorList>
            <person name="Paco A."/>
            <person name="Goncalves M.F.M."/>
            <person name="Rocha-Santos T.A.P."/>
            <person name="Alves A."/>
        </authorList>
    </citation>
    <scope>NUCLEOTIDE SEQUENCE</scope>
    <source>
        <strain evidence="3">ATCC 34329</strain>
    </source>
</reference>
<feature type="chain" id="PRO_5042040637" evidence="2">
    <location>
        <begin position="22"/>
        <end position="130"/>
    </location>
</feature>
<protein>
    <submittedName>
        <fullName evidence="3">Uncharacterized protein</fullName>
    </submittedName>
</protein>
<dbReference type="EMBL" id="JAKWBI020000100">
    <property type="protein sequence ID" value="KAJ2902859.1"/>
    <property type="molecule type" value="Genomic_DNA"/>
</dbReference>
<sequence length="130" mass="14189">MHPPTHIFLLASMMVISLTLTMPIPSNAQIQLTRPQTIGERLSTTSPITFGKSNSREEEEEEEERTHPQHLQEGEPTDEQKDDESLMDQLTKIFYGGSLEDPEACFCAGGTLCCPTTGGIGGIDCNMGSC</sequence>
<keyword evidence="2" id="KW-0732">Signal</keyword>
<evidence type="ECO:0000313" key="3">
    <source>
        <dbReference type="EMBL" id="KAJ2902859.1"/>
    </source>
</evidence>
<comment type="caution">
    <text evidence="3">The sequence shown here is derived from an EMBL/GenBank/DDBJ whole genome shotgun (WGS) entry which is preliminary data.</text>
</comment>
<dbReference type="AlphaFoldDB" id="A0AAD5RRY7"/>
<feature type="region of interest" description="Disordered" evidence="1">
    <location>
        <begin position="34"/>
        <end position="86"/>
    </location>
</feature>
<keyword evidence="4" id="KW-1185">Reference proteome</keyword>
<feature type="compositionally biased region" description="Polar residues" evidence="1">
    <location>
        <begin position="34"/>
        <end position="53"/>
    </location>
</feature>
<accession>A0AAD5RRY7</accession>
<evidence type="ECO:0000256" key="1">
    <source>
        <dbReference type="SAM" id="MobiDB-lite"/>
    </source>
</evidence>
<feature type="compositionally biased region" description="Acidic residues" evidence="1">
    <location>
        <begin position="75"/>
        <end position="86"/>
    </location>
</feature>
<feature type="compositionally biased region" description="Basic and acidic residues" evidence="1">
    <location>
        <begin position="64"/>
        <end position="73"/>
    </location>
</feature>
<gene>
    <name evidence="3" type="ORF">MKZ38_000053</name>
</gene>
<name>A0AAD5RRY7_9PEZI</name>
<proteinExistence type="predicted"/>
<feature type="signal peptide" evidence="2">
    <location>
        <begin position="1"/>
        <end position="21"/>
    </location>
</feature>
<organism evidence="3 4">
    <name type="scientific">Zalerion maritima</name>
    <dbReference type="NCBI Taxonomy" id="339359"/>
    <lineage>
        <taxon>Eukaryota</taxon>
        <taxon>Fungi</taxon>
        <taxon>Dikarya</taxon>
        <taxon>Ascomycota</taxon>
        <taxon>Pezizomycotina</taxon>
        <taxon>Sordariomycetes</taxon>
        <taxon>Lulworthiomycetidae</taxon>
        <taxon>Lulworthiales</taxon>
        <taxon>Lulworthiaceae</taxon>
        <taxon>Zalerion</taxon>
    </lineage>
</organism>